<protein>
    <submittedName>
        <fullName evidence="2">Uncharacterized protein</fullName>
    </submittedName>
</protein>
<feature type="region of interest" description="Disordered" evidence="1">
    <location>
        <begin position="1"/>
        <end position="20"/>
    </location>
</feature>
<name>A0A392R2W2_9FABA</name>
<evidence type="ECO:0000313" key="3">
    <source>
        <dbReference type="Proteomes" id="UP000265520"/>
    </source>
</evidence>
<accession>A0A392R2W2</accession>
<reference evidence="2 3" key="1">
    <citation type="journal article" date="2018" name="Front. Plant Sci.">
        <title>Red Clover (Trifolium pratense) and Zigzag Clover (T. medium) - A Picture of Genomic Similarities and Differences.</title>
        <authorList>
            <person name="Dluhosova J."/>
            <person name="Istvanek J."/>
            <person name="Nedelnik J."/>
            <person name="Repkova J."/>
        </authorList>
    </citation>
    <scope>NUCLEOTIDE SEQUENCE [LARGE SCALE GENOMIC DNA]</scope>
    <source>
        <strain evidence="3">cv. 10/8</strain>
        <tissue evidence="2">Leaf</tissue>
    </source>
</reference>
<evidence type="ECO:0000313" key="2">
    <source>
        <dbReference type="EMBL" id="MCI30569.1"/>
    </source>
</evidence>
<evidence type="ECO:0000256" key="1">
    <source>
        <dbReference type="SAM" id="MobiDB-lite"/>
    </source>
</evidence>
<dbReference type="AlphaFoldDB" id="A0A392R2W2"/>
<comment type="caution">
    <text evidence="2">The sequence shown here is derived from an EMBL/GenBank/DDBJ whole genome shotgun (WGS) entry which is preliminary data.</text>
</comment>
<keyword evidence="3" id="KW-1185">Reference proteome</keyword>
<organism evidence="2 3">
    <name type="scientific">Trifolium medium</name>
    <dbReference type="NCBI Taxonomy" id="97028"/>
    <lineage>
        <taxon>Eukaryota</taxon>
        <taxon>Viridiplantae</taxon>
        <taxon>Streptophyta</taxon>
        <taxon>Embryophyta</taxon>
        <taxon>Tracheophyta</taxon>
        <taxon>Spermatophyta</taxon>
        <taxon>Magnoliopsida</taxon>
        <taxon>eudicotyledons</taxon>
        <taxon>Gunneridae</taxon>
        <taxon>Pentapetalae</taxon>
        <taxon>rosids</taxon>
        <taxon>fabids</taxon>
        <taxon>Fabales</taxon>
        <taxon>Fabaceae</taxon>
        <taxon>Papilionoideae</taxon>
        <taxon>50 kb inversion clade</taxon>
        <taxon>NPAAA clade</taxon>
        <taxon>Hologalegina</taxon>
        <taxon>IRL clade</taxon>
        <taxon>Trifolieae</taxon>
        <taxon>Trifolium</taxon>
    </lineage>
</organism>
<sequence length="34" mass="3387">MDPGSLLQPLSPSLSFSNPDVAVVGDDAAAKDDG</sequence>
<dbReference type="Proteomes" id="UP000265520">
    <property type="component" value="Unassembled WGS sequence"/>
</dbReference>
<dbReference type="EMBL" id="LXQA010180588">
    <property type="protein sequence ID" value="MCI30569.1"/>
    <property type="molecule type" value="Genomic_DNA"/>
</dbReference>
<proteinExistence type="predicted"/>